<dbReference type="Gene3D" id="1.20.120.910">
    <property type="entry name" value="DksA, coiled-coil domain"/>
    <property type="match status" value="1"/>
</dbReference>
<keyword evidence="2" id="KW-0863">Zinc-finger</keyword>
<comment type="caution">
    <text evidence="6">The sequence shown here is derived from an EMBL/GenBank/DDBJ whole genome shotgun (WGS) entry which is preliminary data.</text>
</comment>
<dbReference type="PANTHER" id="PTHR33823">
    <property type="entry name" value="RNA POLYMERASE-BINDING TRANSCRIPTION FACTOR DKSA-RELATED"/>
    <property type="match status" value="1"/>
</dbReference>
<evidence type="ECO:0000256" key="4">
    <source>
        <dbReference type="PROSITE-ProRule" id="PRU00510"/>
    </source>
</evidence>
<evidence type="ECO:0000256" key="3">
    <source>
        <dbReference type="ARBA" id="ARBA00022833"/>
    </source>
</evidence>
<evidence type="ECO:0000256" key="2">
    <source>
        <dbReference type="ARBA" id="ARBA00022771"/>
    </source>
</evidence>
<evidence type="ECO:0000259" key="5">
    <source>
        <dbReference type="Pfam" id="PF01258"/>
    </source>
</evidence>
<dbReference type="GO" id="GO:0008270">
    <property type="term" value="F:zinc ion binding"/>
    <property type="evidence" value="ECO:0007669"/>
    <property type="project" value="UniProtKB-KW"/>
</dbReference>
<dbReference type="SUPFAM" id="SSF57716">
    <property type="entry name" value="Glucocorticoid receptor-like (DNA-binding domain)"/>
    <property type="match status" value="1"/>
</dbReference>
<evidence type="ECO:0000313" key="6">
    <source>
        <dbReference type="EMBL" id="OGL82038.1"/>
    </source>
</evidence>
<keyword evidence="3" id="KW-0862">Zinc</keyword>
<reference evidence="6 7" key="1">
    <citation type="journal article" date="2016" name="Nat. Commun.">
        <title>Thousands of microbial genomes shed light on interconnected biogeochemical processes in an aquifer system.</title>
        <authorList>
            <person name="Anantharaman K."/>
            <person name="Brown C.T."/>
            <person name="Hug L.A."/>
            <person name="Sharon I."/>
            <person name="Castelle C.J."/>
            <person name="Probst A.J."/>
            <person name="Thomas B.C."/>
            <person name="Singh A."/>
            <person name="Wilkins M.J."/>
            <person name="Karaoz U."/>
            <person name="Brodie E.L."/>
            <person name="Williams K.H."/>
            <person name="Hubbard S.S."/>
            <person name="Banfield J.F."/>
        </authorList>
    </citation>
    <scope>NUCLEOTIDE SEQUENCE [LARGE SCALE GENOMIC DNA]</scope>
</reference>
<organism evidence="6 7">
    <name type="scientific">Candidatus Uhrbacteria bacterium RIFCSPLOWO2_01_FULL_47_24</name>
    <dbReference type="NCBI Taxonomy" id="1802401"/>
    <lineage>
        <taxon>Bacteria</taxon>
        <taxon>Candidatus Uhriibacteriota</taxon>
    </lineage>
</organism>
<dbReference type="PROSITE" id="PS51128">
    <property type="entry name" value="ZF_DKSA_2"/>
    <property type="match status" value="1"/>
</dbReference>
<dbReference type="Proteomes" id="UP000176897">
    <property type="component" value="Unassembled WGS sequence"/>
</dbReference>
<dbReference type="InterPro" id="IPR000962">
    <property type="entry name" value="Znf_DskA_TraR"/>
</dbReference>
<dbReference type="AlphaFoldDB" id="A0A1F7UWF1"/>
<name>A0A1F7UWF1_9BACT</name>
<feature type="zinc finger region" description="dksA C4-type" evidence="4">
    <location>
        <begin position="100"/>
        <end position="124"/>
    </location>
</feature>
<dbReference type="EMBL" id="MGEJ01000001">
    <property type="protein sequence ID" value="OGL82038.1"/>
    <property type="molecule type" value="Genomic_DNA"/>
</dbReference>
<sequence>MVISTYPIYMDTTTLKKIESQLITEKEKLETQLAQFSAKNIHNPDDYNAVFPQFGEKEEDNATEVAQYSDNLTLERTLESALRDVKNALEAMKKGTYGICKYCKNPIDERRLLARPTSSSCINCKKQLTS</sequence>
<dbReference type="STRING" id="1802401.A3B21_04960"/>
<protein>
    <recommendedName>
        <fullName evidence="5">Zinc finger DksA/TraR C4-type domain-containing protein</fullName>
    </recommendedName>
</protein>
<dbReference type="PANTHER" id="PTHR33823:SF4">
    <property type="entry name" value="GENERAL STRESS PROTEIN 16O"/>
    <property type="match status" value="1"/>
</dbReference>
<dbReference type="Pfam" id="PF01258">
    <property type="entry name" value="zf-dskA_traR"/>
    <property type="match status" value="1"/>
</dbReference>
<evidence type="ECO:0000256" key="1">
    <source>
        <dbReference type="ARBA" id="ARBA00022723"/>
    </source>
</evidence>
<accession>A0A1F7UWF1</accession>
<gene>
    <name evidence="6" type="ORF">A3B21_04960</name>
</gene>
<keyword evidence="1" id="KW-0479">Metal-binding</keyword>
<proteinExistence type="predicted"/>
<feature type="domain" description="Zinc finger DksA/TraR C4-type" evidence="5">
    <location>
        <begin position="95"/>
        <end position="125"/>
    </location>
</feature>
<evidence type="ECO:0000313" key="7">
    <source>
        <dbReference type="Proteomes" id="UP000176897"/>
    </source>
</evidence>